<dbReference type="GO" id="GO:0006139">
    <property type="term" value="P:nucleobase-containing compound metabolic process"/>
    <property type="evidence" value="ECO:0007669"/>
    <property type="project" value="InterPro"/>
</dbReference>
<name>A0A916JJL8_9FLAO</name>
<dbReference type="InterPro" id="IPR050437">
    <property type="entry name" value="Ribos_protein_bS1-like"/>
</dbReference>
<dbReference type="Gene3D" id="1.10.10.650">
    <property type="entry name" value="RuvA domain 2-like"/>
    <property type="match status" value="1"/>
</dbReference>
<dbReference type="GO" id="GO:0006412">
    <property type="term" value="P:translation"/>
    <property type="evidence" value="ECO:0007669"/>
    <property type="project" value="TreeGrafter"/>
</dbReference>
<feature type="domain" description="S1 motif" evidence="1">
    <location>
        <begin position="637"/>
        <end position="706"/>
    </location>
</feature>
<gene>
    <name evidence="2" type="primary">yhgF</name>
    <name evidence="2" type="ORF">CRYO30217_00546</name>
</gene>
<dbReference type="Gene3D" id="2.40.50.140">
    <property type="entry name" value="Nucleic acid-binding proteins"/>
    <property type="match status" value="1"/>
</dbReference>
<dbReference type="InterPro" id="IPR003029">
    <property type="entry name" value="S1_domain"/>
</dbReference>
<dbReference type="Proteomes" id="UP000683507">
    <property type="component" value="Chromosome"/>
</dbReference>
<keyword evidence="3" id="KW-1185">Reference proteome</keyword>
<dbReference type="Gene3D" id="3.30.420.140">
    <property type="entry name" value="YqgF/RNase H-like domain"/>
    <property type="match status" value="1"/>
</dbReference>
<evidence type="ECO:0000313" key="3">
    <source>
        <dbReference type="Proteomes" id="UP000683507"/>
    </source>
</evidence>
<dbReference type="FunFam" id="3.30.420.140:FF:000001">
    <property type="entry name" value="RNA-binding transcriptional accessory protein"/>
    <property type="match status" value="1"/>
</dbReference>
<dbReference type="Gene3D" id="1.10.3500.10">
    <property type="entry name" value="Tex N-terminal region-like"/>
    <property type="match status" value="1"/>
</dbReference>
<dbReference type="GO" id="GO:0003735">
    <property type="term" value="F:structural constituent of ribosome"/>
    <property type="evidence" value="ECO:0007669"/>
    <property type="project" value="TreeGrafter"/>
</dbReference>
<dbReference type="Gene3D" id="1.10.150.310">
    <property type="entry name" value="Tex RuvX-like domain-like"/>
    <property type="match status" value="1"/>
</dbReference>
<dbReference type="InterPro" id="IPR018974">
    <property type="entry name" value="Tex-like_N"/>
</dbReference>
<dbReference type="PANTHER" id="PTHR10724:SF10">
    <property type="entry name" value="S1 RNA-BINDING DOMAIN-CONTAINING PROTEIN 1"/>
    <property type="match status" value="1"/>
</dbReference>
<dbReference type="Pfam" id="PF00575">
    <property type="entry name" value="S1"/>
    <property type="match status" value="1"/>
</dbReference>
<dbReference type="EMBL" id="OU015584">
    <property type="protein sequence ID" value="CAG5078020.1"/>
    <property type="molecule type" value="Genomic_DNA"/>
</dbReference>
<dbReference type="SMART" id="SM00316">
    <property type="entry name" value="S1"/>
    <property type="match status" value="1"/>
</dbReference>
<dbReference type="InterPro" id="IPR023323">
    <property type="entry name" value="Tex-like_dom_sf"/>
</dbReference>
<dbReference type="Pfam" id="PF16921">
    <property type="entry name" value="Tex_YqgF"/>
    <property type="match status" value="1"/>
</dbReference>
<dbReference type="SUPFAM" id="SSF53098">
    <property type="entry name" value="Ribonuclease H-like"/>
    <property type="match status" value="1"/>
</dbReference>
<dbReference type="InterPro" id="IPR055179">
    <property type="entry name" value="Tex-like_central_region"/>
</dbReference>
<organism evidence="2 3">
    <name type="scientific">Parvicella tangerina</name>
    <dbReference type="NCBI Taxonomy" id="2829795"/>
    <lineage>
        <taxon>Bacteria</taxon>
        <taxon>Pseudomonadati</taxon>
        <taxon>Bacteroidota</taxon>
        <taxon>Flavobacteriia</taxon>
        <taxon>Flavobacteriales</taxon>
        <taxon>Parvicellaceae</taxon>
        <taxon>Parvicella</taxon>
    </lineage>
</organism>
<dbReference type="SUPFAM" id="SSF50249">
    <property type="entry name" value="Nucleic acid-binding proteins"/>
    <property type="match status" value="1"/>
</dbReference>
<dbReference type="AlphaFoldDB" id="A0A916JJL8"/>
<dbReference type="InterPro" id="IPR037027">
    <property type="entry name" value="YqgF/RNaseH-like_dom_sf"/>
</dbReference>
<dbReference type="InterPro" id="IPR006641">
    <property type="entry name" value="YqgF/RNaseH-like_dom"/>
</dbReference>
<dbReference type="FunFam" id="1.10.10.650:FF:000001">
    <property type="entry name" value="S1 RNA-binding domain 1"/>
    <property type="match status" value="1"/>
</dbReference>
<dbReference type="Pfam" id="PF17674">
    <property type="entry name" value="HHH_9"/>
    <property type="match status" value="1"/>
</dbReference>
<dbReference type="CDD" id="cd05685">
    <property type="entry name" value="S1_Tex"/>
    <property type="match status" value="1"/>
</dbReference>
<dbReference type="InterPro" id="IPR012337">
    <property type="entry name" value="RNaseH-like_sf"/>
</dbReference>
<dbReference type="FunFam" id="1.10.150.310:FF:000001">
    <property type="entry name" value="RNA-binding transcriptional accessory protein"/>
    <property type="match status" value="1"/>
</dbReference>
<accession>A0A916JJL8</accession>
<dbReference type="PANTHER" id="PTHR10724">
    <property type="entry name" value="30S RIBOSOMAL PROTEIN S1"/>
    <property type="match status" value="1"/>
</dbReference>
<dbReference type="GO" id="GO:0005737">
    <property type="term" value="C:cytoplasm"/>
    <property type="evidence" value="ECO:0007669"/>
    <property type="project" value="UniProtKB-ARBA"/>
</dbReference>
<dbReference type="SUPFAM" id="SSF47781">
    <property type="entry name" value="RuvA domain 2-like"/>
    <property type="match status" value="2"/>
</dbReference>
<dbReference type="Pfam" id="PF09371">
    <property type="entry name" value="Tex_N"/>
    <property type="match status" value="1"/>
</dbReference>
<dbReference type="PROSITE" id="PS50126">
    <property type="entry name" value="S1"/>
    <property type="match status" value="1"/>
</dbReference>
<sequence length="708" mass="79458">MQSLFTQLISQELQLKKSQVENTIKLLSEGATIPFISRYRKEMTGSLDEVQVEKIKTEHGRLEQLQKRKEAILKSIKEQDKLNAELEGKIIASWDEKEVEDLYLPFKTKRQTKADKAIAAGLAPLAKMILAQNNDQVASSASRFRSKDYPTDDEVLTGAQEIAAQWISERPGVRNMLRKLFAHEAIITSKIVKGKEEEAEKFKDYFDFSELAKKAKSHRILALLRGAEEGLLKVSIQPDKKTAIQKLEDYLLKPSSKCPNLIQSIAKDAYQRLLRPSLENELTKDLKQKADEEAIKVFALNLQQLLLQPPLGTFRTLAIDPGFRTGCKVVCLDEHGNLLNNETIYPHPPQRETGMAKKKISTMVEQFKIEAIAIGNGTASRETERFIKGIHFDRKVRVFVVNEAGASIYSASKIAREEFPQYDVTVRGAVSIGRRLMDPLAELVKIDPKSIGVGQYQHDVDQKMLQEKLDNVVVSCVNKVGVDLNTASKYLLNYVSGIGPVLAENIIEYRKEQGGFKNRQELLDVPKMGPKAFEQAAGFLRIREGEQPLDNSSVHPESYAVVSKMIKAAGVTIGDLIGNQEVLDQLDPQQFISDQTGLETLTDIIEELKKPGRDPRKLVKVFEFDPKLKTINDLEVGKTYPGIVNNVTNFGAFVDLGIKENGLIHISNLSDEYISNPAEVIALHEHVNVEVIEVDIQRKRIGLKRIEA</sequence>
<dbReference type="SUPFAM" id="SSF158832">
    <property type="entry name" value="Tex N-terminal region-like"/>
    <property type="match status" value="1"/>
</dbReference>
<evidence type="ECO:0000259" key="1">
    <source>
        <dbReference type="PROSITE" id="PS50126"/>
    </source>
</evidence>
<dbReference type="InterPro" id="IPR041692">
    <property type="entry name" value="HHH_9"/>
</dbReference>
<dbReference type="InterPro" id="IPR012340">
    <property type="entry name" value="NA-bd_OB-fold"/>
</dbReference>
<dbReference type="InterPro" id="IPR010994">
    <property type="entry name" value="RuvA_2-like"/>
</dbReference>
<dbReference type="InterPro" id="IPR023319">
    <property type="entry name" value="Tex-like_HTH_dom_sf"/>
</dbReference>
<dbReference type="RefSeq" id="WP_258540778.1">
    <property type="nucleotide sequence ID" value="NZ_OU015584.1"/>
</dbReference>
<dbReference type="InterPro" id="IPR032639">
    <property type="entry name" value="Tex_YqgF"/>
</dbReference>
<dbReference type="Pfam" id="PF22706">
    <property type="entry name" value="Tex_central_region"/>
    <property type="match status" value="1"/>
</dbReference>
<dbReference type="InterPro" id="IPR044146">
    <property type="entry name" value="S1_Tex"/>
</dbReference>
<evidence type="ECO:0000313" key="2">
    <source>
        <dbReference type="EMBL" id="CAG5078020.1"/>
    </source>
</evidence>
<dbReference type="Pfam" id="PF12836">
    <property type="entry name" value="HHH_3"/>
    <property type="match status" value="1"/>
</dbReference>
<dbReference type="FunFam" id="2.40.50.140:FF:000051">
    <property type="entry name" value="RNA-binding transcriptional accessory protein"/>
    <property type="match status" value="1"/>
</dbReference>
<dbReference type="GO" id="GO:0003729">
    <property type="term" value="F:mRNA binding"/>
    <property type="evidence" value="ECO:0007669"/>
    <property type="project" value="TreeGrafter"/>
</dbReference>
<protein>
    <submittedName>
        <fullName evidence="2">Protein YhgF</fullName>
    </submittedName>
</protein>
<proteinExistence type="predicted"/>
<reference evidence="2" key="1">
    <citation type="submission" date="2021-04" db="EMBL/GenBank/DDBJ databases">
        <authorList>
            <person name="Rodrigo-Torres L."/>
            <person name="Arahal R. D."/>
            <person name="Lucena T."/>
        </authorList>
    </citation>
    <scope>NUCLEOTIDE SEQUENCE</scope>
    <source>
        <strain evidence="2">AS29M-1</strain>
    </source>
</reference>
<dbReference type="SMART" id="SM00732">
    <property type="entry name" value="YqgFc"/>
    <property type="match status" value="1"/>
</dbReference>
<dbReference type="KEGG" id="ptan:CRYO30217_00546"/>